<evidence type="ECO:0000256" key="1">
    <source>
        <dbReference type="SAM" id="MobiDB-lite"/>
    </source>
</evidence>
<proteinExistence type="predicted"/>
<gene>
    <name evidence="2" type="ORF">D623_10024010</name>
</gene>
<dbReference type="EMBL" id="KE163573">
    <property type="protein sequence ID" value="EPQ12737.1"/>
    <property type="molecule type" value="Genomic_DNA"/>
</dbReference>
<feature type="region of interest" description="Disordered" evidence="1">
    <location>
        <begin position="1"/>
        <end position="112"/>
    </location>
</feature>
<reference evidence="2 3" key="1">
    <citation type="journal article" date="2013" name="Nat. Commun.">
        <title>Genome analysis reveals insights into physiology and longevity of the Brandt's bat Myotis brandtii.</title>
        <authorList>
            <person name="Seim I."/>
            <person name="Fang X."/>
            <person name="Xiong Z."/>
            <person name="Lobanov A.V."/>
            <person name="Huang Z."/>
            <person name="Ma S."/>
            <person name="Feng Y."/>
            <person name="Turanov A.A."/>
            <person name="Zhu Y."/>
            <person name="Lenz T.L."/>
            <person name="Gerashchenko M.V."/>
            <person name="Fan D."/>
            <person name="Hee Yim S."/>
            <person name="Yao X."/>
            <person name="Jordan D."/>
            <person name="Xiong Y."/>
            <person name="Ma Y."/>
            <person name="Lyapunov A.N."/>
            <person name="Chen G."/>
            <person name="Kulakova O.I."/>
            <person name="Sun Y."/>
            <person name="Lee S.G."/>
            <person name="Bronson R.T."/>
            <person name="Moskalev A.A."/>
            <person name="Sunyaev S.R."/>
            <person name="Zhang G."/>
            <person name="Krogh A."/>
            <person name="Wang J."/>
            <person name="Gladyshev V.N."/>
        </authorList>
    </citation>
    <scope>NUCLEOTIDE SEQUENCE [LARGE SCALE GENOMIC DNA]</scope>
</reference>
<keyword evidence="3" id="KW-1185">Reference proteome</keyword>
<name>S7PW21_MYOBR</name>
<protein>
    <submittedName>
        <fullName evidence="2">Uncharacterized protein</fullName>
    </submittedName>
</protein>
<organism evidence="2 3">
    <name type="scientific">Myotis brandtii</name>
    <name type="common">Brandt's bat</name>
    <dbReference type="NCBI Taxonomy" id="109478"/>
    <lineage>
        <taxon>Eukaryota</taxon>
        <taxon>Metazoa</taxon>
        <taxon>Chordata</taxon>
        <taxon>Craniata</taxon>
        <taxon>Vertebrata</taxon>
        <taxon>Euteleostomi</taxon>
        <taxon>Mammalia</taxon>
        <taxon>Eutheria</taxon>
        <taxon>Laurasiatheria</taxon>
        <taxon>Chiroptera</taxon>
        <taxon>Yangochiroptera</taxon>
        <taxon>Vespertilionidae</taxon>
        <taxon>Myotis</taxon>
    </lineage>
</organism>
<dbReference type="Proteomes" id="UP000052978">
    <property type="component" value="Unassembled WGS sequence"/>
</dbReference>
<sequence length="138" mass="14788">MILRPLGPQGAQSTCPLRLRRDRLPERTTHVHKNKSGEALSQPKGPALPGAEPAPRPSPARIRKHQQSRPSVDNPCAPETSGPGPDSESRDLASRTPCHPPLAGPLPGPALSLFPTSLRPLVRLHLETADGGPLPWEK</sequence>
<dbReference type="AlphaFoldDB" id="S7PW21"/>
<feature type="compositionally biased region" description="Pro residues" evidence="1">
    <location>
        <begin position="98"/>
        <end position="108"/>
    </location>
</feature>
<accession>S7PW21</accession>
<evidence type="ECO:0000313" key="3">
    <source>
        <dbReference type="Proteomes" id="UP000052978"/>
    </source>
</evidence>
<evidence type="ECO:0000313" key="2">
    <source>
        <dbReference type="EMBL" id="EPQ12737.1"/>
    </source>
</evidence>